<protein>
    <submittedName>
        <fullName evidence="2">Uncharacterized protein</fullName>
    </submittedName>
</protein>
<sequence>MDQINDDLSPLKRTPGLDSELDRLQTLLDRLTLEYKLKKDAKDNSVTPDNTGSLTGIKDAYDESTDAAKKVEASKKPLKESADTRKETMDLQNEVQPDNIRDLDKLNQNMASKPNLTPVAKQVTDRP</sequence>
<dbReference type="AlphaFoldDB" id="A0A4Z2JD99"/>
<dbReference type="OrthoDB" id="8545473at2759"/>
<gene>
    <name evidence="2" type="ORF">EYF80_001432</name>
</gene>
<accession>A0A4Z2JD99</accession>
<evidence type="ECO:0000313" key="3">
    <source>
        <dbReference type="Proteomes" id="UP000314294"/>
    </source>
</evidence>
<evidence type="ECO:0000256" key="1">
    <source>
        <dbReference type="SAM" id="MobiDB-lite"/>
    </source>
</evidence>
<feature type="compositionally biased region" description="Polar residues" evidence="1">
    <location>
        <begin position="44"/>
        <end position="54"/>
    </location>
</feature>
<proteinExistence type="predicted"/>
<evidence type="ECO:0000313" key="2">
    <source>
        <dbReference type="EMBL" id="TNN88216.1"/>
    </source>
</evidence>
<feature type="compositionally biased region" description="Basic and acidic residues" evidence="1">
    <location>
        <begin position="66"/>
        <end position="89"/>
    </location>
</feature>
<feature type="region of interest" description="Disordered" evidence="1">
    <location>
        <begin position="39"/>
        <end position="127"/>
    </location>
</feature>
<dbReference type="Proteomes" id="UP000314294">
    <property type="component" value="Unassembled WGS sequence"/>
</dbReference>
<keyword evidence="3" id="KW-1185">Reference proteome</keyword>
<organism evidence="2 3">
    <name type="scientific">Liparis tanakae</name>
    <name type="common">Tanaka's snailfish</name>
    <dbReference type="NCBI Taxonomy" id="230148"/>
    <lineage>
        <taxon>Eukaryota</taxon>
        <taxon>Metazoa</taxon>
        <taxon>Chordata</taxon>
        <taxon>Craniata</taxon>
        <taxon>Vertebrata</taxon>
        <taxon>Euteleostomi</taxon>
        <taxon>Actinopterygii</taxon>
        <taxon>Neopterygii</taxon>
        <taxon>Teleostei</taxon>
        <taxon>Neoteleostei</taxon>
        <taxon>Acanthomorphata</taxon>
        <taxon>Eupercaria</taxon>
        <taxon>Perciformes</taxon>
        <taxon>Cottioidei</taxon>
        <taxon>Cottales</taxon>
        <taxon>Liparidae</taxon>
        <taxon>Liparis</taxon>
    </lineage>
</organism>
<comment type="caution">
    <text evidence="2">The sequence shown here is derived from an EMBL/GenBank/DDBJ whole genome shotgun (WGS) entry which is preliminary data.</text>
</comment>
<feature type="compositionally biased region" description="Polar residues" evidence="1">
    <location>
        <begin position="106"/>
        <end position="115"/>
    </location>
</feature>
<dbReference type="EMBL" id="SRLO01000006">
    <property type="protein sequence ID" value="TNN88216.1"/>
    <property type="molecule type" value="Genomic_DNA"/>
</dbReference>
<name>A0A4Z2JD99_9TELE</name>
<reference evidence="2 3" key="1">
    <citation type="submission" date="2019-03" db="EMBL/GenBank/DDBJ databases">
        <title>First draft genome of Liparis tanakae, snailfish: a comprehensive survey of snailfish specific genes.</title>
        <authorList>
            <person name="Kim W."/>
            <person name="Song I."/>
            <person name="Jeong J.-H."/>
            <person name="Kim D."/>
            <person name="Kim S."/>
            <person name="Ryu S."/>
            <person name="Song J.Y."/>
            <person name="Lee S.K."/>
        </authorList>
    </citation>
    <scope>NUCLEOTIDE SEQUENCE [LARGE SCALE GENOMIC DNA]</scope>
    <source>
        <tissue evidence="2">Muscle</tissue>
    </source>
</reference>